<dbReference type="EMBL" id="UYJE01005559">
    <property type="protein sequence ID" value="VDI38163.1"/>
    <property type="molecule type" value="Genomic_DNA"/>
</dbReference>
<evidence type="ECO:0000256" key="1">
    <source>
        <dbReference type="SAM" id="MobiDB-lite"/>
    </source>
</evidence>
<gene>
    <name evidence="2" type="ORF">MGAL_10B064601</name>
</gene>
<feature type="region of interest" description="Disordered" evidence="1">
    <location>
        <begin position="71"/>
        <end position="116"/>
    </location>
</feature>
<comment type="caution">
    <text evidence="2">The sequence shown here is derived from an EMBL/GenBank/DDBJ whole genome shotgun (WGS) entry which is preliminary data.</text>
</comment>
<organism evidence="2 3">
    <name type="scientific">Mytilus galloprovincialis</name>
    <name type="common">Mediterranean mussel</name>
    <dbReference type="NCBI Taxonomy" id="29158"/>
    <lineage>
        <taxon>Eukaryota</taxon>
        <taxon>Metazoa</taxon>
        <taxon>Spiralia</taxon>
        <taxon>Lophotrochozoa</taxon>
        <taxon>Mollusca</taxon>
        <taxon>Bivalvia</taxon>
        <taxon>Autobranchia</taxon>
        <taxon>Pteriomorphia</taxon>
        <taxon>Mytilida</taxon>
        <taxon>Mytiloidea</taxon>
        <taxon>Mytilidae</taxon>
        <taxon>Mytilinae</taxon>
        <taxon>Mytilus</taxon>
    </lineage>
</organism>
<evidence type="ECO:0000313" key="3">
    <source>
        <dbReference type="Proteomes" id="UP000596742"/>
    </source>
</evidence>
<sequence>MTRHNRRSIKLSSRELIHQLFEMWEPQFSDSYRQSACEILPEPEVKNNRKVSKVGKLKAAETVVETINLMQKSRSQSRGNLTRINSVGSLESDSQTGSVTRKTSVKRTLSQSSSNS</sequence>
<dbReference type="AlphaFoldDB" id="A0A8B6EQ65"/>
<accession>A0A8B6EQ65</accession>
<keyword evidence="3" id="KW-1185">Reference proteome</keyword>
<reference evidence="2" key="1">
    <citation type="submission" date="2018-11" db="EMBL/GenBank/DDBJ databases">
        <authorList>
            <person name="Alioto T."/>
            <person name="Alioto T."/>
        </authorList>
    </citation>
    <scope>NUCLEOTIDE SEQUENCE</scope>
</reference>
<protein>
    <submittedName>
        <fullName evidence="2">Uncharacterized protein</fullName>
    </submittedName>
</protein>
<dbReference type="Proteomes" id="UP000596742">
    <property type="component" value="Unassembled WGS sequence"/>
</dbReference>
<evidence type="ECO:0000313" key="2">
    <source>
        <dbReference type="EMBL" id="VDI38163.1"/>
    </source>
</evidence>
<name>A0A8B6EQ65_MYTGA</name>
<proteinExistence type="predicted"/>